<dbReference type="InterPro" id="IPR011006">
    <property type="entry name" value="CheY-like_superfamily"/>
</dbReference>
<evidence type="ECO:0000259" key="2">
    <source>
        <dbReference type="PROSITE" id="PS50110"/>
    </source>
</evidence>
<comment type="caution">
    <text evidence="3">The sequence shown here is derived from an EMBL/GenBank/DDBJ whole genome shotgun (WGS) entry which is preliminary data.</text>
</comment>
<reference evidence="3" key="1">
    <citation type="submission" date="2020-07" db="EMBL/GenBank/DDBJ databases">
        <title>Huge and variable diversity of episymbiotic CPR bacteria and DPANN archaea in groundwater ecosystems.</title>
        <authorList>
            <person name="He C.Y."/>
            <person name="Keren R."/>
            <person name="Whittaker M."/>
            <person name="Farag I.F."/>
            <person name="Doudna J."/>
            <person name="Cate J.H.D."/>
            <person name="Banfield J.F."/>
        </authorList>
    </citation>
    <scope>NUCLEOTIDE SEQUENCE</scope>
    <source>
        <strain evidence="3">NC_groundwater_1586_Pr3_B-0.1um_66_15</strain>
    </source>
</reference>
<dbReference type="Gene3D" id="3.40.50.2300">
    <property type="match status" value="1"/>
</dbReference>
<dbReference type="Proteomes" id="UP000782610">
    <property type="component" value="Unassembled WGS sequence"/>
</dbReference>
<feature type="modified residue" description="4-aspartylphosphate" evidence="1">
    <location>
        <position position="57"/>
    </location>
</feature>
<evidence type="ECO:0000313" key="4">
    <source>
        <dbReference type="Proteomes" id="UP000782610"/>
    </source>
</evidence>
<name>A0A933L4I7_9HYPH</name>
<keyword evidence="1" id="KW-0597">Phosphoprotein</keyword>
<gene>
    <name evidence="3" type="ORF">HY834_11085</name>
</gene>
<sequence length="164" mass="18144">MGEPIRTVAILVANPALSSILSMTLAGAPSLRVRPFETQLALTTYLRLAPADLVVADFDSVPSRADLLAADIRADRSIPSRDLQIIALASALTPETKRASIHAGIDEIIMKPMSPRYLVERVLARLAQRPQKRAPERRAAVSKQDWTRFGTNVVMFRREPQPQH</sequence>
<evidence type="ECO:0000256" key="1">
    <source>
        <dbReference type="PROSITE-ProRule" id="PRU00169"/>
    </source>
</evidence>
<dbReference type="SUPFAM" id="SSF52172">
    <property type="entry name" value="CheY-like"/>
    <property type="match status" value="1"/>
</dbReference>
<dbReference type="PROSITE" id="PS50110">
    <property type="entry name" value="RESPONSE_REGULATORY"/>
    <property type="match status" value="1"/>
</dbReference>
<protein>
    <recommendedName>
        <fullName evidence="2">Response regulatory domain-containing protein</fullName>
    </recommendedName>
</protein>
<accession>A0A933L4I7</accession>
<feature type="domain" description="Response regulatory" evidence="2">
    <location>
        <begin position="7"/>
        <end position="126"/>
    </location>
</feature>
<organism evidence="3 4">
    <name type="scientific">Devosia nanyangense</name>
    <dbReference type="NCBI Taxonomy" id="1228055"/>
    <lineage>
        <taxon>Bacteria</taxon>
        <taxon>Pseudomonadati</taxon>
        <taxon>Pseudomonadota</taxon>
        <taxon>Alphaproteobacteria</taxon>
        <taxon>Hyphomicrobiales</taxon>
        <taxon>Devosiaceae</taxon>
        <taxon>Devosia</taxon>
    </lineage>
</organism>
<proteinExistence type="predicted"/>
<dbReference type="AlphaFoldDB" id="A0A933L4I7"/>
<dbReference type="GO" id="GO:0000160">
    <property type="term" value="P:phosphorelay signal transduction system"/>
    <property type="evidence" value="ECO:0007669"/>
    <property type="project" value="InterPro"/>
</dbReference>
<dbReference type="InterPro" id="IPR001789">
    <property type="entry name" value="Sig_transdc_resp-reg_receiver"/>
</dbReference>
<dbReference type="EMBL" id="JACRAF010000029">
    <property type="protein sequence ID" value="MBI4922286.1"/>
    <property type="molecule type" value="Genomic_DNA"/>
</dbReference>
<evidence type="ECO:0000313" key="3">
    <source>
        <dbReference type="EMBL" id="MBI4922286.1"/>
    </source>
</evidence>